<dbReference type="AlphaFoldDB" id="A0A544TB94"/>
<accession>A0A544TB94</accession>
<evidence type="ECO:0000313" key="1">
    <source>
        <dbReference type="EMBL" id="TQR14747.1"/>
    </source>
</evidence>
<organism evidence="1 2">
    <name type="scientific">Psychrobacillus soli</name>
    <dbReference type="NCBI Taxonomy" id="1543965"/>
    <lineage>
        <taxon>Bacteria</taxon>
        <taxon>Bacillati</taxon>
        <taxon>Bacillota</taxon>
        <taxon>Bacilli</taxon>
        <taxon>Bacillales</taxon>
        <taxon>Bacillaceae</taxon>
        <taxon>Psychrobacillus</taxon>
    </lineage>
</organism>
<protein>
    <submittedName>
        <fullName evidence="1">Uncharacterized protein</fullName>
    </submittedName>
</protein>
<sequence length="66" mass="7786">MRKLNDSKEYCPYCGADLQGDPIPIEMQHHYGNATHFSRKIGISSMEQDRVIRWQCPDCGKEWERE</sequence>
<dbReference type="RefSeq" id="WP_142607363.1">
    <property type="nucleotide sequence ID" value="NZ_VDGG01000018.1"/>
</dbReference>
<gene>
    <name evidence="1" type="ORF">FG383_10530</name>
</gene>
<proteinExistence type="predicted"/>
<keyword evidence="2" id="KW-1185">Reference proteome</keyword>
<dbReference type="Proteomes" id="UP000318937">
    <property type="component" value="Unassembled WGS sequence"/>
</dbReference>
<comment type="caution">
    <text evidence="1">The sequence shown here is derived from an EMBL/GenBank/DDBJ whole genome shotgun (WGS) entry which is preliminary data.</text>
</comment>
<dbReference type="OrthoDB" id="2887286at2"/>
<dbReference type="EMBL" id="VDGG01000018">
    <property type="protein sequence ID" value="TQR14747.1"/>
    <property type="molecule type" value="Genomic_DNA"/>
</dbReference>
<name>A0A544TB94_9BACI</name>
<reference evidence="1 2" key="1">
    <citation type="submission" date="2019-05" db="EMBL/GenBank/DDBJ databases">
        <title>Psychrobacillus vulpis sp. nov., a new species isolated from feces of a red fox that inhabits in The Tablas de Daimiel Natural Park, Albacete, Spain.</title>
        <authorList>
            <person name="Rodriguez M."/>
            <person name="Reina J.C."/>
            <person name="Bejar V."/>
            <person name="Llamas I."/>
        </authorList>
    </citation>
    <scope>NUCLEOTIDE SEQUENCE [LARGE SCALE GENOMIC DNA]</scope>
    <source>
        <strain evidence="1 2">NHI-2</strain>
    </source>
</reference>
<evidence type="ECO:0000313" key="2">
    <source>
        <dbReference type="Proteomes" id="UP000318937"/>
    </source>
</evidence>